<sequence>MEMLNTTARTVAPIVFSRQQASSETEQQTVLQTYLERYSLRGVARIFAMARSTIAGWLKAHVQNSHDVKETLPPAIPDDVLELDEMWSFVRKKDQARWL</sequence>
<dbReference type="Proteomes" id="UP000654345">
    <property type="component" value="Unassembled WGS sequence"/>
</dbReference>
<accession>A0ABQ3V7R6</accession>
<protein>
    <recommendedName>
        <fullName evidence="3">IS630 family transposase</fullName>
    </recommendedName>
</protein>
<gene>
    <name evidence="1" type="ORF">KSB_92870</name>
</gene>
<dbReference type="EMBL" id="BNJG01000006">
    <property type="protein sequence ID" value="GHO60812.1"/>
    <property type="molecule type" value="Genomic_DNA"/>
</dbReference>
<evidence type="ECO:0000313" key="2">
    <source>
        <dbReference type="Proteomes" id="UP000654345"/>
    </source>
</evidence>
<evidence type="ECO:0000313" key="1">
    <source>
        <dbReference type="EMBL" id="GHO60812.1"/>
    </source>
</evidence>
<keyword evidence="2" id="KW-1185">Reference proteome</keyword>
<reference evidence="1 2" key="1">
    <citation type="journal article" date="2021" name="Int. J. Syst. Evol. Microbiol.">
        <title>Reticulibacter mediterranei gen. nov., sp. nov., within the new family Reticulibacteraceae fam. nov., and Ktedonospora formicarum gen. nov., sp. nov., Ktedonobacter robiniae sp. nov., Dictyobacter formicarum sp. nov. and Dictyobacter arantiisoli sp. nov., belonging to the class Ktedonobacteria.</title>
        <authorList>
            <person name="Yabe S."/>
            <person name="Zheng Y."/>
            <person name="Wang C.M."/>
            <person name="Sakai Y."/>
            <person name="Abe K."/>
            <person name="Yokota A."/>
            <person name="Donadio S."/>
            <person name="Cavaletti L."/>
            <person name="Monciardini P."/>
        </authorList>
    </citation>
    <scope>NUCLEOTIDE SEQUENCE [LARGE SCALE GENOMIC DNA]</scope>
    <source>
        <strain evidence="1 2">SOSP1-30</strain>
    </source>
</reference>
<organism evidence="1 2">
    <name type="scientific">Ktedonobacter robiniae</name>
    <dbReference type="NCBI Taxonomy" id="2778365"/>
    <lineage>
        <taxon>Bacteria</taxon>
        <taxon>Bacillati</taxon>
        <taxon>Chloroflexota</taxon>
        <taxon>Ktedonobacteria</taxon>
        <taxon>Ktedonobacterales</taxon>
        <taxon>Ktedonobacteraceae</taxon>
        <taxon>Ktedonobacter</taxon>
    </lineage>
</organism>
<comment type="caution">
    <text evidence="1">The sequence shown here is derived from an EMBL/GenBank/DDBJ whole genome shotgun (WGS) entry which is preliminary data.</text>
</comment>
<name>A0ABQ3V7R6_9CHLR</name>
<evidence type="ECO:0008006" key="3">
    <source>
        <dbReference type="Google" id="ProtNLM"/>
    </source>
</evidence>
<proteinExistence type="predicted"/>